<dbReference type="EMBL" id="CM008962">
    <property type="protein sequence ID" value="PNW88169.1"/>
    <property type="molecule type" value="Genomic_DNA"/>
</dbReference>
<sequence>MAEAAECGPDSPSTSGRVLEGPGRQLPHRRQEHSAYTISGVSCPQSVAGSEGQEQGGRLCRLRWARCSLGRGRLLGGLAPPCLTSPTQLALLLLLLPALLYPTSLLGPELARDGLEGRGAGGTGGGGTRSRPPLAGAAAQAVAAAAGQPNTTNLGASAWLLMGGLVENTTNTAPDGQCGLRYTGMVEFAGAGCNRHEYKPGLFRMLMDAHHRQLGQSALGDRGRLLAALQRYRDGDNLTVAVIGGSIAAGQGAFDAPAFPYWLKLILEAQLPGGPQRVRMNNGAVPGTSSAYMSTCHNVHVPANADIVILEYAVNDEEMPMPHMNNAVRRPFERLIRKLLQYPRRPAVVLMHAYRWFQIPVESTGQFWVSSERQHGEFGAYYGLQQLSVKACCYHLMREGADGFAVKRPRADHNGRLQHENFIDAMLKGRAFYFDVVHPDGNTGHRVMGELAAQLVLDAWAQVSSGYNISEADAKRIAAPLPPPMLAHNLESRSDKCFIGPALQQTVLSRQGFEWVNEGKTAKLPKWGFIAEAPGAEIKFKVNTNSTAIRRQELTVELGYLRSYESMGKAVVSCEGGCKCMPWTLDGHHDQRNSQTFLHGWRVSQAEDCIIVVKVLEATSSGKHKVKISGLMVSEDPENLPFNNWAAWDWVSVASSKDPQGVFEIKNVARRSLLAAHQASSARLQQRYASIYGIGAGAQQQQEGAWEVEEPQADGLQGHGNGLH</sequence>
<dbReference type="Gramene" id="PNW88170">
    <property type="protein sequence ID" value="PNW88170"/>
    <property type="gene ID" value="CHLRE_01g017400v5"/>
</dbReference>
<reference evidence="2 3" key="1">
    <citation type="journal article" date="2007" name="Science">
        <title>The Chlamydomonas genome reveals the evolution of key animal and plant functions.</title>
        <authorList>
            <person name="Merchant S.S."/>
            <person name="Prochnik S.E."/>
            <person name="Vallon O."/>
            <person name="Harris E.H."/>
            <person name="Karpowicz S.J."/>
            <person name="Witman G.B."/>
            <person name="Terry A."/>
            <person name="Salamov A."/>
            <person name="Fritz-Laylin L.K."/>
            <person name="Marechal-Drouard L."/>
            <person name="Marshall W.F."/>
            <person name="Qu L.H."/>
            <person name="Nelson D.R."/>
            <person name="Sanderfoot A.A."/>
            <person name="Spalding M.H."/>
            <person name="Kapitonov V.V."/>
            <person name="Ren Q."/>
            <person name="Ferris P."/>
            <person name="Lindquist E."/>
            <person name="Shapiro H."/>
            <person name="Lucas S.M."/>
            <person name="Grimwood J."/>
            <person name="Schmutz J."/>
            <person name="Cardol P."/>
            <person name="Cerutti H."/>
            <person name="Chanfreau G."/>
            <person name="Chen C.L."/>
            <person name="Cognat V."/>
            <person name="Croft M.T."/>
            <person name="Dent R."/>
            <person name="Dutcher S."/>
            <person name="Fernandez E."/>
            <person name="Fukuzawa H."/>
            <person name="Gonzalez-Ballester D."/>
            <person name="Gonzalez-Halphen D."/>
            <person name="Hallmann A."/>
            <person name="Hanikenne M."/>
            <person name="Hippler M."/>
            <person name="Inwood W."/>
            <person name="Jabbari K."/>
            <person name="Kalanon M."/>
            <person name="Kuras R."/>
            <person name="Lefebvre P.A."/>
            <person name="Lemaire S.D."/>
            <person name="Lobanov A.V."/>
            <person name="Lohr M."/>
            <person name="Manuell A."/>
            <person name="Meier I."/>
            <person name="Mets L."/>
            <person name="Mittag M."/>
            <person name="Mittelmeier T."/>
            <person name="Moroney J.V."/>
            <person name="Moseley J."/>
            <person name="Napoli C."/>
            <person name="Nedelcu A.M."/>
            <person name="Niyogi K."/>
            <person name="Novoselov S.V."/>
            <person name="Paulsen I.T."/>
            <person name="Pazour G."/>
            <person name="Purton S."/>
            <person name="Ral J.P."/>
            <person name="Riano-Pachon D.M."/>
            <person name="Riekhof W."/>
            <person name="Rymarquis L."/>
            <person name="Schroda M."/>
            <person name="Stern D."/>
            <person name="Umen J."/>
            <person name="Willows R."/>
            <person name="Wilson N."/>
            <person name="Zimmer S.L."/>
            <person name="Allmer J."/>
            <person name="Balk J."/>
            <person name="Bisova K."/>
            <person name="Chen C.J."/>
            <person name="Elias M."/>
            <person name="Gendler K."/>
            <person name="Hauser C."/>
            <person name="Lamb M.R."/>
            <person name="Ledford H."/>
            <person name="Long J.C."/>
            <person name="Minagawa J."/>
            <person name="Page M.D."/>
            <person name="Pan J."/>
            <person name="Pootakham W."/>
            <person name="Roje S."/>
            <person name="Rose A."/>
            <person name="Stahlberg E."/>
            <person name="Terauchi A.M."/>
            <person name="Yang P."/>
            <person name="Ball S."/>
            <person name="Bowler C."/>
            <person name="Dieckmann C.L."/>
            <person name="Gladyshev V.N."/>
            <person name="Green P."/>
            <person name="Jorgensen R."/>
            <person name="Mayfield S."/>
            <person name="Mueller-Roeber B."/>
            <person name="Rajamani S."/>
            <person name="Sayre R.T."/>
            <person name="Brokstein P."/>
            <person name="Dubchak I."/>
            <person name="Goodstein D."/>
            <person name="Hornick L."/>
            <person name="Huang Y.W."/>
            <person name="Jhaveri J."/>
            <person name="Luo Y."/>
            <person name="Martinez D."/>
            <person name="Ngau W.C."/>
            <person name="Otillar B."/>
            <person name="Poliakov A."/>
            <person name="Porter A."/>
            <person name="Szajkowski L."/>
            <person name="Werner G."/>
            <person name="Zhou K."/>
            <person name="Grigoriev I.V."/>
            <person name="Rokhsar D.S."/>
            <person name="Grossman A.R."/>
        </authorList>
    </citation>
    <scope>NUCLEOTIDE SEQUENCE [LARGE SCALE GENOMIC DNA]</scope>
    <source>
        <strain evidence="3">CC-503</strain>
        <strain evidence="2">CC-503 cw92 mt+</strain>
    </source>
</reference>
<reference evidence="2" key="2">
    <citation type="submission" date="2017-07" db="EMBL/GenBank/DDBJ databases">
        <title>WGS assembly of Chlamydomonas reinhardtii.</title>
        <authorList>
            <consortium name="Chlamydomonas Annotation Team"/>
            <consortium name="JGI Annotation Team"/>
            <person name="Merchant S.S."/>
            <person name="Prochnik S.E."/>
            <person name="Vallon O."/>
            <person name="Harris E.H."/>
            <person name="Karpowicz S.J."/>
            <person name="Witman G.B."/>
            <person name="Terry A."/>
            <person name="Salamov A."/>
            <person name="Fritz-Laylin L.K."/>
            <person name="Marechal-Drouard L."/>
            <person name="Marshall W.F."/>
            <person name="Qu L.H."/>
            <person name="Nelson D.R."/>
            <person name="Sanderfoot A.A."/>
            <person name="Spalding M.H."/>
            <person name="Kapitonov V.V."/>
            <person name="Ren Q."/>
            <person name="Ferris P."/>
            <person name="Lindquist E."/>
            <person name="Shapiro H."/>
            <person name="Lucas S.M."/>
            <person name="Grimwood J."/>
            <person name="Schmutz J."/>
            <person name="Grigoriev I.V."/>
            <person name="Rokhsar D.S."/>
        </authorList>
    </citation>
    <scope>NUCLEOTIDE SEQUENCE</scope>
    <source>
        <strain evidence="2">CC-503 cw92 mt+</strain>
    </source>
</reference>
<dbReference type="Gramene" id="PNW88169">
    <property type="protein sequence ID" value="PNW88169"/>
    <property type="gene ID" value="CHLRE_01g017400v5"/>
</dbReference>
<dbReference type="OrthoDB" id="544608at2759"/>
<dbReference type="PANTHER" id="PTHR34407:SF1">
    <property type="entry name" value="SGNH HYDROLASE-TYPE ESTERASE DOMAIN-CONTAINING PROTEIN"/>
    <property type="match status" value="1"/>
</dbReference>
<gene>
    <name evidence="2" type="ORF">CHLRE_01g017400v5</name>
</gene>
<dbReference type="EMBL" id="CM008962">
    <property type="protein sequence ID" value="PNW88170.1"/>
    <property type="molecule type" value="Genomic_DNA"/>
</dbReference>
<organism evidence="2 3">
    <name type="scientific">Chlamydomonas reinhardtii</name>
    <name type="common">Chlamydomonas smithii</name>
    <dbReference type="NCBI Taxonomy" id="3055"/>
    <lineage>
        <taxon>Eukaryota</taxon>
        <taxon>Viridiplantae</taxon>
        <taxon>Chlorophyta</taxon>
        <taxon>core chlorophytes</taxon>
        <taxon>Chlorophyceae</taxon>
        <taxon>CS clade</taxon>
        <taxon>Chlamydomonadales</taxon>
        <taxon>Chlamydomonadaceae</taxon>
        <taxon>Chlamydomonas</taxon>
    </lineage>
</organism>
<proteinExistence type="predicted"/>
<dbReference type="RefSeq" id="XP_042928330.1">
    <property type="nucleotide sequence ID" value="XM_043058415.1"/>
</dbReference>
<feature type="region of interest" description="Disordered" evidence="1">
    <location>
        <begin position="702"/>
        <end position="724"/>
    </location>
</feature>
<feature type="region of interest" description="Disordered" evidence="1">
    <location>
        <begin position="1"/>
        <end position="33"/>
    </location>
</feature>
<evidence type="ECO:0000313" key="2">
    <source>
        <dbReference type="EMBL" id="PNW88170.1"/>
    </source>
</evidence>
<protein>
    <recommendedName>
        <fullName evidence="4">SGNH hydrolase-type esterase domain-containing protein</fullName>
    </recommendedName>
</protein>
<dbReference type="Gene3D" id="3.40.50.1110">
    <property type="entry name" value="SGNH hydrolase"/>
    <property type="match status" value="1"/>
</dbReference>
<keyword evidence="3" id="KW-1185">Reference proteome</keyword>
<dbReference type="STRING" id="3055.A0A2K3E5W2"/>
<dbReference type="GeneID" id="66052009"/>
<dbReference type="AlphaFoldDB" id="A0A2K3E5W2"/>
<name>A0A2K3E5W2_CHLRE</name>
<dbReference type="RefSeq" id="XP_042928329.1">
    <property type="nucleotide sequence ID" value="XM_043058416.1"/>
</dbReference>
<dbReference type="KEGG" id="cre:CHLRE_01g017400v5"/>
<evidence type="ECO:0008006" key="4">
    <source>
        <dbReference type="Google" id="ProtNLM"/>
    </source>
</evidence>
<accession>A0A2K3E5W2</accession>
<dbReference type="InterPro" id="IPR036514">
    <property type="entry name" value="SGNH_hydro_sf"/>
</dbReference>
<dbReference type="SUPFAM" id="SSF52266">
    <property type="entry name" value="SGNH hydrolase"/>
    <property type="match status" value="1"/>
</dbReference>
<evidence type="ECO:0000256" key="1">
    <source>
        <dbReference type="SAM" id="MobiDB-lite"/>
    </source>
</evidence>
<evidence type="ECO:0000313" key="3">
    <source>
        <dbReference type="Proteomes" id="UP000006906"/>
    </source>
</evidence>
<dbReference type="Proteomes" id="UP000006906">
    <property type="component" value="Chromosome 1"/>
</dbReference>
<dbReference type="CDD" id="cd00229">
    <property type="entry name" value="SGNH_hydrolase"/>
    <property type="match status" value="1"/>
</dbReference>
<dbReference type="PANTHER" id="PTHR34407">
    <property type="entry name" value="EXPRESSED PROTEIN"/>
    <property type="match status" value="1"/>
</dbReference>